<dbReference type="Gene3D" id="1.10.10.10">
    <property type="entry name" value="Winged helix-like DNA-binding domain superfamily/Winged helix DNA-binding domain"/>
    <property type="match status" value="1"/>
</dbReference>
<organism evidence="8 9">
    <name type="scientific">Candidatus Chisholmbacteria bacterium RIFCSPHIGHO2_01_FULL_52_32</name>
    <dbReference type="NCBI Taxonomy" id="1797591"/>
    <lineage>
        <taxon>Bacteria</taxon>
        <taxon>Candidatus Chisholmiibacteriota</taxon>
    </lineage>
</organism>
<dbReference type="GO" id="GO:0032259">
    <property type="term" value="P:methylation"/>
    <property type="evidence" value="ECO:0007669"/>
    <property type="project" value="UniProtKB-KW"/>
</dbReference>
<keyword evidence="4" id="KW-0227">DNA damage</keyword>
<dbReference type="EMBL" id="MHCJ01000006">
    <property type="protein sequence ID" value="OGY17757.1"/>
    <property type="molecule type" value="Genomic_DNA"/>
</dbReference>
<dbReference type="GO" id="GO:0003908">
    <property type="term" value="F:methylated-DNA-[protein]-cysteine S-methyltransferase activity"/>
    <property type="evidence" value="ECO:0007669"/>
    <property type="project" value="UniProtKB-EC"/>
</dbReference>
<keyword evidence="3" id="KW-0808">Transferase</keyword>
<dbReference type="NCBIfam" id="TIGR00589">
    <property type="entry name" value="ogt"/>
    <property type="match status" value="1"/>
</dbReference>
<evidence type="ECO:0000313" key="8">
    <source>
        <dbReference type="EMBL" id="OGY17757.1"/>
    </source>
</evidence>
<dbReference type="InterPro" id="IPR014048">
    <property type="entry name" value="MethylDNA_cys_MeTrfase_DNA-bd"/>
</dbReference>
<dbReference type="InterPro" id="IPR036388">
    <property type="entry name" value="WH-like_DNA-bd_sf"/>
</dbReference>
<dbReference type="InterPro" id="IPR052520">
    <property type="entry name" value="ATL_DNA_repair"/>
</dbReference>
<dbReference type="Pfam" id="PF01035">
    <property type="entry name" value="DNA_binding_1"/>
    <property type="match status" value="1"/>
</dbReference>
<evidence type="ECO:0000256" key="5">
    <source>
        <dbReference type="ARBA" id="ARBA00023204"/>
    </source>
</evidence>
<dbReference type="SUPFAM" id="SSF46767">
    <property type="entry name" value="Methylated DNA-protein cysteine methyltransferase, C-terminal domain"/>
    <property type="match status" value="1"/>
</dbReference>
<evidence type="ECO:0000256" key="1">
    <source>
        <dbReference type="ARBA" id="ARBA00001286"/>
    </source>
</evidence>
<comment type="catalytic activity">
    <reaction evidence="1">
        <text>a 4-O-methyl-thymidine in DNA + L-cysteinyl-[protein] = a thymidine in DNA + S-methyl-L-cysteinyl-[protein]</text>
        <dbReference type="Rhea" id="RHEA:53428"/>
        <dbReference type="Rhea" id="RHEA-COMP:10131"/>
        <dbReference type="Rhea" id="RHEA-COMP:10132"/>
        <dbReference type="Rhea" id="RHEA-COMP:13555"/>
        <dbReference type="Rhea" id="RHEA-COMP:13556"/>
        <dbReference type="ChEBI" id="CHEBI:29950"/>
        <dbReference type="ChEBI" id="CHEBI:82612"/>
        <dbReference type="ChEBI" id="CHEBI:137386"/>
        <dbReference type="ChEBI" id="CHEBI:137387"/>
        <dbReference type="EC" id="2.1.1.63"/>
    </reaction>
</comment>
<proteinExistence type="predicted"/>
<evidence type="ECO:0000256" key="3">
    <source>
        <dbReference type="ARBA" id="ARBA00022679"/>
    </source>
</evidence>
<reference evidence="8 9" key="1">
    <citation type="journal article" date="2016" name="Nat. Commun.">
        <title>Thousands of microbial genomes shed light on interconnected biogeochemical processes in an aquifer system.</title>
        <authorList>
            <person name="Anantharaman K."/>
            <person name="Brown C.T."/>
            <person name="Hug L.A."/>
            <person name="Sharon I."/>
            <person name="Castelle C.J."/>
            <person name="Probst A.J."/>
            <person name="Thomas B.C."/>
            <person name="Singh A."/>
            <person name="Wilkins M.J."/>
            <person name="Karaoz U."/>
            <person name="Brodie E.L."/>
            <person name="Williams K.H."/>
            <person name="Hubbard S.S."/>
            <person name="Banfield J.F."/>
        </authorList>
    </citation>
    <scope>NUCLEOTIDE SEQUENCE [LARGE SCALE GENOMIC DNA]</scope>
</reference>
<dbReference type="PROSITE" id="PS00374">
    <property type="entry name" value="MGMT"/>
    <property type="match status" value="1"/>
</dbReference>
<dbReference type="PANTHER" id="PTHR42942:SF1">
    <property type="entry name" value="ALKYLTRANSFERASE-LIKE PROTEIN 1"/>
    <property type="match status" value="1"/>
</dbReference>
<name>A0A1G1VR99_9BACT</name>
<dbReference type="GO" id="GO:0006281">
    <property type="term" value="P:DNA repair"/>
    <property type="evidence" value="ECO:0007669"/>
    <property type="project" value="UniProtKB-KW"/>
</dbReference>
<dbReference type="CDD" id="cd06445">
    <property type="entry name" value="ATase"/>
    <property type="match status" value="1"/>
</dbReference>
<comment type="catalytic activity">
    <reaction evidence="6">
        <text>a 6-O-methyl-2'-deoxyguanosine in DNA + L-cysteinyl-[protein] = S-methyl-L-cysteinyl-[protein] + a 2'-deoxyguanosine in DNA</text>
        <dbReference type="Rhea" id="RHEA:24000"/>
        <dbReference type="Rhea" id="RHEA-COMP:10131"/>
        <dbReference type="Rhea" id="RHEA-COMP:10132"/>
        <dbReference type="Rhea" id="RHEA-COMP:11367"/>
        <dbReference type="Rhea" id="RHEA-COMP:11368"/>
        <dbReference type="ChEBI" id="CHEBI:29950"/>
        <dbReference type="ChEBI" id="CHEBI:82612"/>
        <dbReference type="ChEBI" id="CHEBI:85445"/>
        <dbReference type="ChEBI" id="CHEBI:85448"/>
        <dbReference type="EC" id="2.1.1.63"/>
    </reaction>
</comment>
<sequence length="106" mass="12122">MSFFKDVYRVVKKIPRGRVTTYGEVARALGTRDARRVGHAMHANNDPKVPCHRVVDRNGRLAPNFVFDGATEQRRRLQAEGVSFRDEMHVDLGRCLWNNSAKKGKK</sequence>
<evidence type="ECO:0000256" key="2">
    <source>
        <dbReference type="ARBA" id="ARBA00022603"/>
    </source>
</evidence>
<evidence type="ECO:0000313" key="9">
    <source>
        <dbReference type="Proteomes" id="UP000179233"/>
    </source>
</evidence>
<dbReference type="PANTHER" id="PTHR42942">
    <property type="entry name" value="6-O-METHYLGUANINE DNA METHYLTRANSFERASE"/>
    <property type="match status" value="1"/>
</dbReference>
<dbReference type="InterPro" id="IPR001497">
    <property type="entry name" value="MethylDNA_cys_MeTrfase_AS"/>
</dbReference>
<evidence type="ECO:0000259" key="7">
    <source>
        <dbReference type="Pfam" id="PF01035"/>
    </source>
</evidence>
<evidence type="ECO:0000256" key="4">
    <source>
        <dbReference type="ARBA" id="ARBA00022763"/>
    </source>
</evidence>
<dbReference type="Proteomes" id="UP000179233">
    <property type="component" value="Unassembled WGS sequence"/>
</dbReference>
<keyword evidence="2" id="KW-0489">Methyltransferase</keyword>
<keyword evidence="5" id="KW-0234">DNA repair</keyword>
<accession>A0A1G1VR99</accession>
<feature type="domain" description="Methylated-DNA-[protein]-cysteine S-methyltransferase DNA binding" evidence="7">
    <location>
        <begin position="3"/>
        <end position="82"/>
    </location>
</feature>
<evidence type="ECO:0000256" key="6">
    <source>
        <dbReference type="ARBA" id="ARBA00049348"/>
    </source>
</evidence>
<comment type="caution">
    <text evidence="8">The sequence shown here is derived from an EMBL/GenBank/DDBJ whole genome shotgun (WGS) entry which is preliminary data.</text>
</comment>
<dbReference type="InterPro" id="IPR036217">
    <property type="entry name" value="MethylDNA_cys_MeTrfase_DNAb"/>
</dbReference>
<protein>
    <recommendedName>
        <fullName evidence="7">Methylated-DNA-[protein]-cysteine S-methyltransferase DNA binding domain-containing protein</fullName>
    </recommendedName>
</protein>
<gene>
    <name evidence="8" type="ORF">A2786_00315</name>
</gene>
<dbReference type="AlphaFoldDB" id="A0A1G1VR99"/>